<keyword evidence="2" id="KW-1185">Reference proteome</keyword>
<gene>
    <name evidence="1" type="ORF">PUN28_011235</name>
</gene>
<name>A0AAW2FQ81_9HYME</name>
<comment type="caution">
    <text evidence="1">The sequence shown here is derived from an EMBL/GenBank/DDBJ whole genome shotgun (WGS) entry which is preliminary data.</text>
</comment>
<dbReference type="Proteomes" id="UP001430953">
    <property type="component" value="Unassembled WGS sequence"/>
</dbReference>
<dbReference type="AlphaFoldDB" id="A0AAW2FQ81"/>
<evidence type="ECO:0000313" key="2">
    <source>
        <dbReference type="Proteomes" id="UP001430953"/>
    </source>
</evidence>
<proteinExistence type="predicted"/>
<accession>A0AAW2FQ81</accession>
<protein>
    <submittedName>
        <fullName evidence="1">Uncharacterized protein</fullName>
    </submittedName>
</protein>
<dbReference type="EMBL" id="JADYXP020000010">
    <property type="protein sequence ID" value="KAL0116257.1"/>
    <property type="molecule type" value="Genomic_DNA"/>
</dbReference>
<organism evidence="1 2">
    <name type="scientific">Cardiocondyla obscurior</name>
    <dbReference type="NCBI Taxonomy" id="286306"/>
    <lineage>
        <taxon>Eukaryota</taxon>
        <taxon>Metazoa</taxon>
        <taxon>Ecdysozoa</taxon>
        <taxon>Arthropoda</taxon>
        <taxon>Hexapoda</taxon>
        <taxon>Insecta</taxon>
        <taxon>Pterygota</taxon>
        <taxon>Neoptera</taxon>
        <taxon>Endopterygota</taxon>
        <taxon>Hymenoptera</taxon>
        <taxon>Apocrita</taxon>
        <taxon>Aculeata</taxon>
        <taxon>Formicoidea</taxon>
        <taxon>Formicidae</taxon>
        <taxon>Myrmicinae</taxon>
        <taxon>Cardiocondyla</taxon>
    </lineage>
</organism>
<reference evidence="1 2" key="1">
    <citation type="submission" date="2023-03" db="EMBL/GenBank/DDBJ databases">
        <title>High recombination rates correlate with genetic variation in Cardiocondyla obscurior ants.</title>
        <authorList>
            <person name="Errbii M."/>
        </authorList>
    </citation>
    <scope>NUCLEOTIDE SEQUENCE [LARGE SCALE GENOMIC DNA]</scope>
    <source>
        <strain evidence="1">Alpha-2009</strain>
        <tissue evidence="1">Whole body</tissue>
    </source>
</reference>
<sequence>MVANIPRPLKPRVLISRQAFRFSFQHHFSTSTCPTSITVSINALTFIFISSNCNNILIRKKKSID</sequence>
<evidence type="ECO:0000313" key="1">
    <source>
        <dbReference type="EMBL" id="KAL0116257.1"/>
    </source>
</evidence>